<name>A0A848BU86_9FIRM</name>
<evidence type="ECO:0008006" key="3">
    <source>
        <dbReference type="Google" id="ProtNLM"/>
    </source>
</evidence>
<gene>
    <name evidence="1" type="ORF">HF872_06945</name>
</gene>
<protein>
    <recommendedName>
        <fullName evidence="3">Dnd system-associated protein 4</fullName>
    </recommendedName>
</protein>
<reference evidence="1 2" key="1">
    <citation type="submission" date="2020-04" db="EMBL/GenBank/DDBJ databases">
        <authorList>
            <person name="Hitch T.C.A."/>
            <person name="Wylensek D."/>
            <person name="Clavel T."/>
        </authorList>
    </citation>
    <scope>NUCLEOTIDE SEQUENCE [LARGE SCALE GENOMIC DNA]</scope>
    <source>
        <strain evidence="1 2">Oil-RF-744-FAT-WT-6-1</strain>
    </source>
</reference>
<dbReference type="Proteomes" id="UP000591071">
    <property type="component" value="Unassembled WGS sequence"/>
</dbReference>
<evidence type="ECO:0000313" key="1">
    <source>
        <dbReference type="EMBL" id="NME28358.1"/>
    </source>
</evidence>
<proteinExistence type="predicted"/>
<organism evidence="1 2">
    <name type="scientific">Megasphaera hexanoica</name>
    <dbReference type="NCBI Taxonomy" id="1675036"/>
    <lineage>
        <taxon>Bacteria</taxon>
        <taxon>Bacillati</taxon>
        <taxon>Bacillota</taxon>
        <taxon>Negativicutes</taxon>
        <taxon>Veillonellales</taxon>
        <taxon>Veillonellaceae</taxon>
        <taxon>Megasphaera</taxon>
    </lineage>
</organism>
<evidence type="ECO:0000313" key="2">
    <source>
        <dbReference type="Proteomes" id="UP000591071"/>
    </source>
</evidence>
<dbReference type="RefSeq" id="WP_170087580.1">
    <property type="nucleotide sequence ID" value="NZ_JABAFG010000009.1"/>
</dbReference>
<sequence>MATDRICVSKEFRESIDKLREKDVLGIRTDITENKEIFMLAVALGLETPKPLKNRDGYFLNTAIKTTDKAVIAAVLLGTASPKDELDEYANFEKSALLCEECAESGYQELLKLYDEAEQDEELLEKNMIKKLEWLYLKNVENNI</sequence>
<dbReference type="AlphaFoldDB" id="A0A848BU86"/>
<dbReference type="EMBL" id="JABAFG010000009">
    <property type="protein sequence ID" value="NME28358.1"/>
    <property type="molecule type" value="Genomic_DNA"/>
</dbReference>
<accession>A0A848BU86</accession>
<comment type="caution">
    <text evidence="1">The sequence shown here is derived from an EMBL/GenBank/DDBJ whole genome shotgun (WGS) entry which is preliminary data.</text>
</comment>